<dbReference type="GO" id="GO:0051959">
    <property type="term" value="F:dynein light intermediate chain binding"/>
    <property type="evidence" value="ECO:0007669"/>
    <property type="project" value="InterPro"/>
</dbReference>
<dbReference type="GO" id="GO:0007018">
    <property type="term" value="P:microtubule-based movement"/>
    <property type="evidence" value="ECO:0007669"/>
    <property type="project" value="InterPro"/>
</dbReference>
<keyword evidence="3" id="KW-1185">Reference proteome</keyword>
<dbReference type="PANTHER" id="PTHR46532:SF11">
    <property type="entry name" value="DYNEIN AXONEMAL HEAVY CHAIN 12"/>
    <property type="match status" value="1"/>
</dbReference>
<dbReference type="GO" id="GO:0045505">
    <property type="term" value="F:dynein intermediate chain binding"/>
    <property type="evidence" value="ECO:0007669"/>
    <property type="project" value="InterPro"/>
</dbReference>
<dbReference type="EMBL" id="UZAE01013419">
    <property type="protein sequence ID" value="VDO09761.1"/>
    <property type="molecule type" value="Genomic_DNA"/>
</dbReference>
<evidence type="ECO:0000313" key="4">
    <source>
        <dbReference type="WBParaSite" id="HNAJ_0001119001-mRNA-1"/>
    </source>
</evidence>
<reference evidence="4" key="1">
    <citation type="submission" date="2017-02" db="UniProtKB">
        <authorList>
            <consortium name="WormBaseParasite"/>
        </authorList>
    </citation>
    <scope>IDENTIFICATION</scope>
</reference>
<name>A0A0R3TTY0_RODNA</name>
<dbReference type="PANTHER" id="PTHR46532">
    <property type="entry name" value="MALE FERTILITY FACTOR KL5"/>
    <property type="match status" value="1"/>
</dbReference>
<dbReference type="OrthoDB" id="10251809at2759"/>
<evidence type="ECO:0000259" key="1">
    <source>
        <dbReference type="Pfam" id="PF08385"/>
    </source>
</evidence>
<dbReference type="Proteomes" id="UP000278807">
    <property type="component" value="Unassembled WGS sequence"/>
</dbReference>
<dbReference type="GO" id="GO:0005858">
    <property type="term" value="C:axonemal dynein complex"/>
    <property type="evidence" value="ECO:0007669"/>
    <property type="project" value="TreeGrafter"/>
</dbReference>
<dbReference type="InterPro" id="IPR026983">
    <property type="entry name" value="DHC"/>
</dbReference>
<sequence length="644" mass="74872">MPLEEIEDSRLRFVFDYLQVVTDRKVDKLLKLKDDADIIEKILKYFENQEELIMIIIIPPSGIMEVYNHFPAEMKGKGYYFIKNHPAVFEKHADLAQLKSGITYGDLHKSPIHHFTAFVNSVLAPIILNEKNREDWPESLNQNIKRDLYNLQKKSEFVLEIMEGRTHLTLPKNLDKLISGQDPVTANGEDGIGSMLSSIEMTVVDWNKKINECLEQTSSASVPVGEFALPSHEFDFWNQRMKSLQDIYEQLLNPEVMRMASILEENGSAYTSMFKKLFKKVVRGTVEAEDIVIYLSPLLKYLNEVEAAGFEECKPKIQPIVHLLALIWINCNYYRDSKRMAQLISEIGNFIIQMCRSFLDPSEIVKEEPDEGLKKIIDSLDILNHFRLTVDEYRGKVRASCNQRDIKPSEWKFHNSWIFSRLDVFISRLELIKASLLASISLHLYWLILKYFLFNMDYNRLEKVEALGVEGSKLSTRLLEIYEDYQNAYKGFTDLSMDCLSTEDKIFENEIEKYFKFIEAYDRRMCSIILQSFNTCPDVTAMFKTIYMFGSLMERPLIKSHVDHCFQKLLEMINKDLDVCKRILDQHVGNSELLEQAVFKNFPPVSGAIAWSMQIQRRADALMKPLSDIINQYVNAFRITKDVS</sequence>
<organism evidence="4">
    <name type="scientific">Rodentolepis nana</name>
    <name type="common">Dwarf tapeworm</name>
    <name type="synonym">Hymenolepis nana</name>
    <dbReference type="NCBI Taxonomy" id="102285"/>
    <lineage>
        <taxon>Eukaryota</taxon>
        <taxon>Metazoa</taxon>
        <taxon>Spiralia</taxon>
        <taxon>Lophotrochozoa</taxon>
        <taxon>Platyhelminthes</taxon>
        <taxon>Cestoda</taxon>
        <taxon>Eucestoda</taxon>
        <taxon>Cyclophyllidea</taxon>
        <taxon>Hymenolepididae</taxon>
        <taxon>Rodentolepis</taxon>
    </lineage>
</organism>
<protein>
    <submittedName>
        <fullName evidence="4">DHC_N1 domain-containing protein</fullName>
    </submittedName>
</protein>
<feature type="domain" description="Dynein heavy chain tail" evidence="1">
    <location>
        <begin position="196"/>
        <end position="629"/>
    </location>
</feature>
<accession>A0A0R3TTY0</accession>
<proteinExistence type="predicted"/>
<evidence type="ECO:0000313" key="3">
    <source>
        <dbReference type="Proteomes" id="UP000278807"/>
    </source>
</evidence>
<dbReference type="Pfam" id="PF08385">
    <property type="entry name" value="DHC_N1"/>
    <property type="match status" value="1"/>
</dbReference>
<gene>
    <name evidence="2" type="ORF">HNAJ_LOCUS11180</name>
</gene>
<dbReference type="STRING" id="102285.A0A0R3TTY0"/>
<dbReference type="AlphaFoldDB" id="A0A0R3TTY0"/>
<evidence type="ECO:0000313" key="2">
    <source>
        <dbReference type="EMBL" id="VDO09761.1"/>
    </source>
</evidence>
<dbReference type="InterPro" id="IPR013594">
    <property type="entry name" value="Dynein_heavy_tail"/>
</dbReference>
<reference evidence="2 3" key="2">
    <citation type="submission" date="2018-11" db="EMBL/GenBank/DDBJ databases">
        <authorList>
            <consortium name="Pathogen Informatics"/>
        </authorList>
    </citation>
    <scope>NUCLEOTIDE SEQUENCE [LARGE SCALE GENOMIC DNA]</scope>
</reference>
<dbReference type="WBParaSite" id="HNAJ_0001119001-mRNA-1">
    <property type="protein sequence ID" value="HNAJ_0001119001-mRNA-1"/>
    <property type="gene ID" value="HNAJ_0001119001"/>
</dbReference>